<dbReference type="RefSeq" id="XP_013240456.1">
    <property type="nucleotide sequence ID" value="XM_013385002.1"/>
</dbReference>
<dbReference type="EMBL" id="JMSN01000132">
    <property type="protein sequence ID" value="KDN37678.1"/>
    <property type="molecule type" value="Genomic_DNA"/>
</dbReference>
<dbReference type="Proteomes" id="UP000027361">
    <property type="component" value="Unassembled WGS sequence"/>
</dbReference>
<reference evidence="1 2" key="1">
    <citation type="submission" date="2014-05" db="EMBL/GenBank/DDBJ databases">
        <title>Draft genome sequence of a rare smut relative, Tilletiaria anomala UBC 951.</title>
        <authorList>
            <consortium name="DOE Joint Genome Institute"/>
            <person name="Toome M."/>
            <person name="Kuo A."/>
            <person name="Henrissat B."/>
            <person name="Lipzen A."/>
            <person name="Tritt A."/>
            <person name="Yoshinaga Y."/>
            <person name="Zane M."/>
            <person name="Barry K."/>
            <person name="Grigoriev I.V."/>
            <person name="Spatafora J.W."/>
            <person name="Aimea M.C."/>
        </authorList>
    </citation>
    <scope>NUCLEOTIDE SEQUENCE [LARGE SCALE GENOMIC DNA]</scope>
    <source>
        <strain evidence="1 2">UBC 951</strain>
    </source>
</reference>
<name>A0A066VBK1_TILAU</name>
<dbReference type="GeneID" id="25267407"/>
<evidence type="ECO:0000313" key="2">
    <source>
        <dbReference type="Proteomes" id="UP000027361"/>
    </source>
</evidence>
<keyword evidence="2" id="KW-1185">Reference proteome</keyword>
<accession>A0A066VBK1</accession>
<dbReference type="InParanoid" id="A0A066VBK1"/>
<organism evidence="1 2">
    <name type="scientific">Tilletiaria anomala (strain ATCC 24038 / CBS 436.72 / UBC 951)</name>
    <dbReference type="NCBI Taxonomy" id="1037660"/>
    <lineage>
        <taxon>Eukaryota</taxon>
        <taxon>Fungi</taxon>
        <taxon>Dikarya</taxon>
        <taxon>Basidiomycota</taxon>
        <taxon>Ustilaginomycotina</taxon>
        <taxon>Exobasidiomycetes</taxon>
        <taxon>Georgefischeriales</taxon>
        <taxon>Tilletiariaceae</taxon>
        <taxon>Tilletiaria</taxon>
    </lineage>
</organism>
<dbReference type="HOGENOM" id="CLU_1548681_0_0_1"/>
<gene>
    <name evidence="1" type="ORF">K437DRAFT_36028</name>
</gene>
<proteinExistence type="predicted"/>
<protein>
    <submittedName>
        <fullName evidence="1">Uncharacterized protein</fullName>
    </submittedName>
</protein>
<comment type="caution">
    <text evidence="1">The sequence shown here is derived from an EMBL/GenBank/DDBJ whole genome shotgun (WGS) entry which is preliminary data.</text>
</comment>
<dbReference type="AlphaFoldDB" id="A0A066VBK1"/>
<sequence>MGCITIILPVRHRLSVWPLCATNGVQVSLVRPLRRRTRRTRVLYWWWSYLIPRSKASCTSCTGSPRTHGSRASSSLSVASPGSHLWRRKWLTSSAIVKSAEPSAAWGRRGHRREFASRRVWTNVSMIHVRVGPTDAAPAKSLITLVDHVSGYIAAGAVDFRSAHDTAAAQHAL</sequence>
<evidence type="ECO:0000313" key="1">
    <source>
        <dbReference type="EMBL" id="KDN37678.1"/>
    </source>
</evidence>